<evidence type="ECO:0000313" key="2">
    <source>
        <dbReference type="Proteomes" id="UP000790377"/>
    </source>
</evidence>
<protein>
    <submittedName>
        <fullName evidence="1">Uncharacterized protein</fullName>
    </submittedName>
</protein>
<keyword evidence="2" id="KW-1185">Reference proteome</keyword>
<sequence length="199" mass="20766">MMSSQNSLTPTNSQSSVMNYTIPSLPSSFHQGSSGSFMSQSSGLPDHGGDPNSPEMLKANIAAAREYVMRANSLARLCLSGTEQAYQSGTNPAQTAADFAGLQQALRSLADFLRITGVGALPAFDYEPPTTDPSKPPSSSSTSALPTEDELVADAGRNVQARYEKLKRSQESTAVVANLLNAPDGGSGPNRPVPSGSRS</sequence>
<gene>
    <name evidence="1" type="ORF">BJ138DRAFT_1162981</name>
</gene>
<organism evidence="1 2">
    <name type="scientific">Hygrophoropsis aurantiaca</name>
    <dbReference type="NCBI Taxonomy" id="72124"/>
    <lineage>
        <taxon>Eukaryota</taxon>
        <taxon>Fungi</taxon>
        <taxon>Dikarya</taxon>
        <taxon>Basidiomycota</taxon>
        <taxon>Agaricomycotina</taxon>
        <taxon>Agaricomycetes</taxon>
        <taxon>Agaricomycetidae</taxon>
        <taxon>Boletales</taxon>
        <taxon>Coniophorineae</taxon>
        <taxon>Hygrophoropsidaceae</taxon>
        <taxon>Hygrophoropsis</taxon>
    </lineage>
</organism>
<dbReference type="Proteomes" id="UP000790377">
    <property type="component" value="Unassembled WGS sequence"/>
</dbReference>
<comment type="caution">
    <text evidence="1">The sequence shown here is derived from an EMBL/GenBank/DDBJ whole genome shotgun (WGS) entry which is preliminary data.</text>
</comment>
<evidence type="ECO:0000313" key="1">
    <source>
        <dbReference type="EMBL" id="KAH7906288.1"/>
    </source>
</evidence>
<dbReference type="EMBL" id="MU268041">
    <property type="protein sequence ID" value="KAH7906288.1"/>
    <property type="molecule type" value="Genomic_DNA"/>
</dbReference>
<accession>A0ACB7ZZY5</accession>
<proteinExistence type="predicted"/>
<name>A0ACB7ZZY5_9AGAM</name>
<reference evidence="1" key="1">
    <citation type="journal article" date="2021" name="New Phytol.">
        <title>Evolutionary innovations through gain and loss of genes in the ectomycorrhizal Boletales.</title>
        <authorList>
            <person name="Wu G."/>
            <person name="Miyauchi S."/>
            <person name="Morin E."/>
            <person name="Kuo A."/>
            <person name="Drula E."/>
            <person name="Varga T."/>
            <person name="Kohler A."/>
            <person name="Feng B."/>
            <person name="Cao Y."/>
            <person name="Lipzen A."/>
            <person name="Daum C."/>
            <person name="Hundley H."/>
            <person name="Pangilinan J."/>
            <person name="Johnson J."/>
            <person name="Barry K."/>
            <person name="LaButti K."/>
            <person name="Ng V."/>
            <person name="Ahrendt S."/>
            <person name="Min B."/>
            <person name="Choi I.G."/>
            <person name="Park H."/>
            <person name="Plett J.M."/>
            <person name="Magnuson J."/>
            <person name="Spatafora J.W."/>
            <person name="Nagy L.G."/>
            <person name="Henrissat B."/>
            <person name="Grigoriev I.V."/>
            <person name="Yang Z.L."/>
            <person name="Xu J."/>
            <person name="Martin F.M."/>
        </authorList>
    </citation>
    <scope>NUCLEOTIDE SEQUENCE</scope>
    <source>
        <strain evidence="1">ATCC 28755</strain>
    </source>
</reference>